<organism evidence="2">
    <name type="scientific">marine metagenome</name>
    <dbReference type="NCBI Taxonomy" id="408172"/>
    <lineage>
        <taxon>unclassified sequences</taxon>
        <taxon>metagenomes</taxon>
        <taxon>ecological metagenomes</taxon>
    </lineage>
</organism>
<feature type="domain" description="Pyrrolo-quinoline quinone repeat" evidence="1">
    <location>
        <begin position="32"/>
        <end position="163"/>
    </location>
</feature>
<evidence type="ECO:0000259" key="1">
    <source>
        <dbReference type="Pfam" id="PF13360"/>
    </source>
</evidence>
<proteinExistence type="predicted"/>
<dbReference type="InterPro" id="IPR015943">
    <property type="entry name" value="WD40/YVTN_repeat-like_dom_sf"/>
</dbReference>
<name>A0A383ETZ6_9ZZZZ</name>
<accession>A0A383ETZ6</accession>
<dbReference type="Pfam" id="PF13360">
    <property type="entry name" value="PQQ_2"/>
    <property type="match status" value="1"/>
</dbReference>
<dbReference type="EMBL" id="UINC01228880">
    <property type="protein sequence ID" value="SVE60386.1"/>
    <property type="molecule type" value="Genomic_DNA"/>
</dbReference>
<sequence length="229" mass="25737">VKPNSAYVADAGEWYDSVKAPEIARMASDSLFSFDRRTGRQLWKHTGGLVMNSSITIADGVVYFVESRNDEPAKLATSRVAPGSLNKQHLVALEQLTGRQLWEKPVDFSKCEVMLYLLHSEGTLVVTGTDSKKTYHTYAYDVSSPSLRFKDKPQTNPDVPKLWEEHHTAAKDHHGGLLQHPLVVKEVFYSDNRAFALRTGKVVRTDLPQRRGCGTMAASNHSMFYRAHF</sequence>
<dbReference type="InterPro" id="IPR002372">
    <property type="entry name" value="PQQ_rpt_dom"/>
</dbReference>
<evidence type="ECO:0000313" key="2">
    <source>
        <dbReference type="EMBL" id="SVE60386.1"/>
    </source>
</evidence>
<protein>
    <recommendedName>
        <fullName evidence="1">Pyrrolo-quinoline quinone repeat domain-containing protein</fullName>
    </recommendedName>
</protein>
<dbReference type="AlphaFoldDB" id="A0A383ETZ6"/>
<feature type="non-terminal residue" evidence="2">
    <location>
        <position position="229"/>
    </location>
</feature>
<dbReference type="SUPFAM" id="SSF50998">
    <property type="entry name" value="Quinoprotein alcohol dehydrogenase-like"/>
    <property type="match status" value="1"/>
</dbReference>
<gene>
    <name evidence="2" type="ORF">METZ01_LOCUS513240</name>
</gene>
<reference evidence="2" key="1">
    <citation type="submission" date="2018-05" db="EMBL/GenBank/DDBJ databases">
        <authorList>
            <person name="Lanie J.A."/>
            <person name="Ng W.-L."/>
            <person name="Kazmierczak K.M."/>
            <person name="Andrzejewski T.M."/>
            <person name="Davidsen T.M."/>
            <person name="Wayne K.J."/>
            <person name="Tettelin H."/>
            <person name="Glass J.I."/>
            <person name="Rusch D."/>
            <person name="Podicherti R."/>
            <person name="Tsui H.-C.T."/>
            <person name="Winkler M.E."/>
        </authorList>
    </citation>
    <scope>NUCLEOTIDE SEQUENCE</scope>
</reference>
<dbReference type="Gene3D" id="2.130.10.10">
    <property type="entry name" value="YVTN repeat-like/Quinoprotein amine dehydrogenase"/>
    <property type="match status" value="1"/>
</dbReference>
<feature type="non-terminal residue" evidence="2">
    <location>
        <position position="1"/>
    </location>
</feature>
<dbReference type="InterPro" id="IPR011047">
    <property type="entry name" value="Quinoprotein_ADH-like_sf"/>
</dbReference>